<dbReference type="Proteomes" id="UP000774326">
    <property type="component" value="Unassembled WGS sequence"/>
</dbReference>
<accession>A0A9P8TK78</accession>
<gene>
    <name evidence="2" type="ORF">WICPIJ_007149</name>
</gene>
<keyword evidence="1" id="KW-0812">Transmembrane</keyword>
<keyword evidence="1" id="KW-1133">Transmembrane helix</keyword>
<reference evidence="2" key="2">
    <citation type="submission" date="2021-01" db="EMBL/GenBank/DDBJ databases">
        <authorList>
            <person name="Schikora-Tamarit M.A."/>
        </authorList>
    </citation>
    <scope>NUCLEOTIDE SEQUENCE</scope>
    <source>
        <strain evidence="2">CBS2887</strain>
    </source>
</reference>
<protein>
    <submittedName>
        <fullName evidence="2">Uncharacterized protein</fullName>
    </submittedName>
</protein>
<keyword evidence="1" id="KW-0472">Membrane</keyword>
<proteinExistence type="predicted"/>
<dbReference type="AlphaFoldDB" id="A0A9P8TK78"/>
<evidence type="ECO:0000256" key="1">
    <source>
        <dbReference type="SAM" id="Phobius"/>
    </source>
</evidence>
<evidence type="ECO:0000313" key="3">
    <source>
        <dbReference type="Proteomes" id="UP000774326"/>
    </source>
</evidence>
<evidence type="ECO:0000313" key="2">
    <source>
        <dbReference type="EMBL" id="KAH3681844.1"/>
    </source>
</evidence>
<reference evidence="2" key="1">
    <citation type="journal article" date="2021" name="Open Biol.">
        <title>Shared evolutionary footprints suggest mitochondrial oxidative damage underlies multiple complex I losses in fungi.</title>
        <authorList>
            <person name="Schikora-Tamarit M.A."/>
            <person name="Marcet-Houben M."/>
            <person name="Nosek J."/>
            <person name="Gabaldon T."/>
        </authorList>
    </citation>
    <scope>NUCLEOTIDE SEQUENCE</scope>
    <source>
        <strain evidence="2">CBS2887</strain>
    </source>
</reference>
<comment type="caution">
    <text evidence="2">The sequence shown here is derived from an EMBL/GenBank/DDBJ whole genome shotgun (WGS) entry which is preliminary data.</text>
</comment>
<dbReference type="EMBL" id="JAEUBG010004184">
    <property type="protein sequence ID" value="KAH3681844.1"/>
    <property type="molecule type" value="Genomic_DNA"/>
</dbReference>
<keyword evidence="3" id="KW-1185">Reference proteome</keyword>
<name>A0A9P8TK78_WICPI</name>
<feature type="transmembrane region" description="Helical" evidence="1">
    <location>
        <begin position="98"/>
        <end position="117"/>
    </location>
</feature>
<feature type="non-terminal residue" evidence="2">
    <location>
        <position position="1"/>
    </location>
</feature>
<sequence length="119" mass="13648">FKLATLDPKISLTASSNFWNLIYFKISSVFSTLPKLGIHSLGLYLFLSKKSVNSTSPWFNPCWILLYFWYSWSEVRSLNPCLLASSLNKMAMILKRSINTRFGILLVMVLNALMMKIDS</sequence>
<organism evidence="2 3">
    <name type="scientific">Wickerhamomyces pijperi</name>
    <name type="common">Yeast</name>
    <name type="synonym">Pichia pijperi</name>
    <dbReference type="NCBI Taxonomy" id="599730"/>
    <lineage>
        <taxon>Eukaryota</taxon>
        <taxon>Fungi</taxon>
        <taxon>Dikarya</taxon>
        <taxon>Ascomycota</taxon>
        <taxon>Saccharomycotina</taxon>
        <taxon>Saccharomycetes</taxon>
        <taxon>Phaffomycetales</taxon>
        <taxon>Wickerhamomycetaceae</taxon>
        <taxon>Wickerhamomyces</taxon>
    </lineage>
</organism>